<feature type="domain" description="Histidine kinase/HSP90-like ATPase" evidence="17">
    <location>
        <begin position="308"/>
        <end position="399"/>
    </location>
</feature>
<dbReference type="Proteomes" id="UP000186455">
    <property type="component" value="Unassembled WGS sequence"/>
</dbReference>
<dbReference type="AlphaFoldDB" id="A0A1Q4V7W1"/>
<evidence type="ECO:0000256" key="15">
    <source>
        <dbReference type="SAM" id="Coils"/>
    </source>
</evidence>
<dbReference type="PRINTS" id="PR00344">
    <property type="entry name" value="BCTRLSENSOR"/>
</dbReference>
<keyword evidence="16" id="KW-1133">Transmembrane helix</keyword>
<dbReference type="InterPro" id="IPR036890">
    <property type="entry name" value="HATPase_C_sf"/>
</dbReference>
<evidence type="ECO:0000256" key="14">
    <source>
        <dbReference type="ARBA" id="ARBA00030800"/>
    </source>
</evidence>
<protein>
    <recommendedName>
        <fullName evidence="5">Oxygen sensor histidine kinase NreB</fullName>
        <ecNumber evidence="4">2.7.13.3</ecNumber>
    </recommendedName>
    <alternativeName>
        <fullName evidence="14">Nitrogen regulation protein B</fullName>
    </alternativeName>
</protein>
<feature type="transmembrane region" description="Helical" evidence="16">
    <location>
        <begin position="16"/>
        <end position="35"/>
    </location>
</feature>
<evidence type="ECO:0000256" key="16">
    <source>
        <dbReference type="SAM" id="Phobius"/>
    </source>
</evidence>
<proteinExistence type="predicted"/>
<dbReference type="GeneID" id="96797177"/>
<dbReference type="GO" id="GO:0046983">
    <property type="term" value="F:protein dimerization activity"/>
    <property type="evidence" value="ECO:0007669"/>
    <property type="project" value="InterPro"/>
</dbReference>
<dbReference type="Gene3D" id="1.20.5.1930">
    <property type="match status" value="1"/>
</dbReference>
<keyword evidence="15" id="KW-0175">Coiled coil</keyword>
<keyword evidence="8" id="KW-0808">Transferase</keyword>
<keyword evidence="16" id="KW-0812">Transmembrane</keyword>
<feature type="transmembrane region" description="Helical" evidence="16">
    <location>
        <begin position="106"/>
        <end position="127"/>
    </location>
</feature>
<comment type="subcellular location">
    <subcellularLocation>
        <location evidence="3">Cytoplasm</location>
    </subcellularLocation>
</comment>
<keyword evidence="9 18" id="KW-0418">Kinase</keyword>
<keyword evidence="11" id="KW-0902">Two-component regulatory system</keyword>
<evidence type="ECO:0000256" key="12">
    <source>
        <dbReference type="ARBA" id="ARBA00023014"/>
    </source>
</evidence>
<dbReference type="EC" id="2.7.13.3" evidence="4"/>
<comment type="function">
    <text evidence="13">Member of the two-component regulatory system NreB/NreC involved in the control of dissimilatory nitrate/nitrite reduction in response to oxygen. NreB functions as a direct oxygen sensor histidine kinase which is autophosphorylated, in the absence of oxygen, probably at the conserved histidine residue, and transfers its phosphate group probably to a conserved aspartate residue of NreC. NreB/NreC activates the expression of the nitrate (narGHJI) and nitrite (nir) reductase operons, as well as the putative nitrate transporter gene narT.</text>
</comment>
<dbReference type="InterPro" id="IPR004358">
    <property type="entry name" value="Sig_transdc_His_kin-like_C"/>
</dbReference>
<feature type="coiled-coil region" evidence="15">
    <location>
        <begin position="168"/>
        <end position="219"/>
    </location>
</feature>
<comment type="cofactor">
    <cofactor evidence="2">
        <name>[4Fe-4S] cluster</name>
        <dbReference type="ChEBI" id="CHEBI:49883"/>
    </cofactor>
</comment>
<evidence type="ECO:0000256" key="4">
    <source>
        <dbReference type="ARBA" id="ARBA00012438"/>
    </source>
</evidence>
<dbReference type="GO" id="GO:0005737">
    <property type="term" value="C:cytoplasm"/>
    <property type="evidence" value="ECO:0007669"/>
    <property type="project" value="UniProtKB-SubCell"/>
</dbReference>
<dbReference type="GO" id="GO:0051539">
    <property type="term" value="F:4 iron, 4 sulfur cluster binding"/>
    <property type="evidence" value="ECO:0007669"/>
    <property type="project" value="UniProtKB-KW"/>
</dbReference>
<evidence type="ECO:0000256" key="6">
    <source>
        <dbReference type="ARBA" id="ARBA00022485"/>
    </source>
</evidence>
<dbReference type="STRING" id="1048205.AB852_14500"/>
<dbReference type="SMART" id="SM00387">
    <property type="entry name" value="HATPase_c"/>
    <property type="match status" value="1"/>
</dbReference>
<dbReference type="Pfam" id="PF07730">
    <property type="entry name" value="HisKA_3"/>
    <property type="match status" value="1"/>
</dbReference>
<dbReference type="GO" id="GO:0000155">
    <property type="term" value="F:phosphorelay sensor kinase activity"/>
    <property type="evidence" value="ECO:0007669"/>
    <property type="project" value="InterPro"/>
</dbReference>
<evidence type="ECO:0000313" key="18">
    <source>
        <dbReference type="EMBL" id="OKH93905.1"/>
    </source>
</evidence>
<name>A0A1Q4V7W1_9ACTN</name>
<reference evidence="18 19" key="1">
    <citation type="submission" date="2015-06" db="EMBL/GenBank/DDBJ databases">
        <title>Cloning and characterization of the uncialamcin biosynthetic gene cluster.</title>
        <authorList>
            <person name="Yan X."/>
            <person name="Huang T."/>
            <person name="Ge H."/>
            <person name="Shen B."/>
        </authorList>
    </citation>
    <scope>NUCLEOTIDE SEQUENCE [LARGE SCALE GENOMIC DNA]</scope>
    <source>
        <strain evidence="18 19">DCA2648</strain>
    </source>
</reference>
<dbReference type="InterPro" id="IPR050482">
    <property type="entry name" value="Sensor_HK_TwoCompSys"/>
</dbReference>
<evidence type="ECO:0000256" key="3">
    <source>
        <dbReference type="ARBA" id="ARBA00004496"/>
    </source>
</evidence>
<keyword evidence="19" id="KW-1185">Reference proteome</keyword>
<feature type="transmembrane region" description="Helical" evidence="16">
    <location>
        <begin position="147"/>
        <end position="164"/>
    </location>
</feature>
<comment type="catalytic activity">
    <reaction evidence="1">
        <text>ATP + protein L-histidine = ADP + protein N-phospho-L-histidine.</text>
        <dbReference type="EC" id="2.7.13.3"/>
    </reaction>
</comment>
<dbReference type="RefSeq" id="WP_073788152.1">
    <property type="nucleotide sequence ID" value="NZ_CP108638.1"/>
</dbReference>
<keyword evidence="6" id="KW-0004">4Fe-4S</keyword>
<evidence type="ECO:0000256" key="11">
    <source>
        <dbReference type="ARBA" id="ARBA00023012"/>
    </source>
</evidence>
<dbReference type="SUPFAM" id="SSF55874">
    <property type="entry name" value="ATPase domain of HSP90 chaperone/DNA topoisomerase II/histidine kinase"/>
    <property type="match status" value="1"/>
</dbReference>
<keyword evidence="10" id="KW-0408">Iron</keyword>
<dbReference type="GO" id="GO:0016020">
    <property type="term" value="C:membrane"/>
    <property type="evidence" value="ECO:0007669"/>
    <property type="project" value="InterPro"/>
</dbReference>
<accession>A0A1Q4V7W1</accession>
<evidence type="ECO:0000256" key="13">
    <source>
        <dbReference type="ARBA" id="ARBA00024827"/>
    </source>
</evidence>
<keyword evidence="6" id="KW-0479">Metal-binding</keyword>
<organism evidence="18 19">
    <name type="scientific">Streptomyces uncialis</name>
    <dbReference type="NCBI Taxonomy" id="1048205"/>
    <lineage>
        <taxon>Bacteria</taxon>
        <taxon>Bacillati</taxon>
        <taxon>Actinomycetota</taxon>
        <taxon>Actinomycetes</taxon>
        <taxon>Kitasatosporales</taxon>
        <taxon>Streptomycetaceae</taxon>
        <taxon>Streptomyces</taxon>
    </lineage>
</organism>
<dbReference type="PANTHER" id="PTHR24421">
    <property type="entry name" value="NITRATE/NITRITE SENSOR PROTEIN NARX-RELATED"/>
    <property type="match status" value="1"/>
</dbReference>
<dbReference type="Pfam" id="PF02518">
    <property type="entry name" value="HATPase_c"/>
    <property type="match status" value="1"/>
</dbReference>
<dbReference type="CDD" id="cd16917">
    <property type="entry name" value="HATPase_UhpB-NarQ-NarX-like"/>
    <property type="match status" value="1"/>
</dbReference>
<dbReference type="EMBL" id="LFBV01000003">
    <property type="protein sequence ID" value="OKH93905.1"/>
    <property type="molecule type" value="Genomic_DNA"/>
</dbReference>
<evidence type="ECO:0000313" key="19">
    <source>
        <dbReference type="Proteomes" id="UP000186455"/>
    </source>
</evidence>
<dbReference type="InterPro" id="IPR003594">
    <property type="entry name" value="HATPase_dom"/>
</dbReference>
<evidence type="ECO:0000256" key="2">
    <source>
        <dbReference type="ARBA" id="ARBA00001966"/>
    </source>
</evidence>
<evidence type="ECO:0000256" key="8">
    <source>
        <dbReference type="ARBA" id="ARBA00022679"/>
    </source>
</evidence>
<evidence type="ECO:0000256" key="5">
    <source>
        <dbReference type="ARBA" id="ARBA00017322"/>
    </source>
</evidence>
<keyword evidence="12" id="KW-0411">Iron-sulfur</keyword>
<feature type="transmembrane region" description="Helical" evidence="16">
    <location>
        <begin position="47"/>
        <end position="64"/>
    </location>
</feature>
<feature type="transmembrane region" description="Helical" evidence="16">
    <location>
        <begin position="76"/>
        <end position="99"/>
    </location>
</feature>
<evidence type="ECO:0000256" key="9">
    <source>
        <dbReference type="ARBA" id="ARBA00022777"/>
    </source>
</evidence>
<gene>
    <name evidence="18" type="ORF">AB852_14500</name>
</gene>
<keyword evidence="7" id="KW-0963">Cytoplasm</keyword>
<dbReference type="Gene3D" id="3.30.565.10">
    <property type="entry name" value="Histidine kinase-like ATPase, C-terminal domain"/>
    <property type="match status" value="1"/>
</dbReference>
<evidence type="ECO:0000256" key="10">
    <source>
        <dbReference type="ARBA" id="ARBA00023004"/>
    </source>
</evidence>
<evidence type="ECO:0000256" key="7">
    <source>
        <dbReference type="ARBA" id="ARBA00022490"/>
    </source>
</evidence>
<evidence type="ECO:0000259" key="17">
    <source>
        <dbReference type="SMART" id="SM00387"/>
    </source>
</evidence>
<dbReference type="InterPro" id="IPR011712">
    <property type="entry name" value="Sig_transdc_His_kin_sub3_dim/P"/>
</dbReference>
<comment type="caution">
    <text evidence="18">The sequence shown here is derived from an EMBL/GenBank/DDBJ whole genome shotgun (WGS) entry which is preliminary data.</text>
</comment>
<evidence type="ECO:0000256" key="1">
    <source>
        <dbReference type="ARBA" id="ARBA00000085"/>
    </source>
</evidence>
<keyword evidence="16" id="KW-0472">Membrane</keyword>
<sequence length="401" mass="42066">MDEGPRTGAVSGTPVLHRWNAVLWVLLGLLPPAIATADDPTATRTGVLVLLGAFSLSYALAALFPDQPYLGPHGHLYVLALGMGGVSYLMGGGAALYVFSQPHFWIYAAGPAAAIGFSALAAIVVVAGDLLRAGPDGWWTELTTGNVVAVPLAYAGSVLLGLAVRRMTAESEARARRLADELAGARRRLADIEAESLRRQGATEERERLAREIHDTLAQGFASIIVLAEAARTALAADPGRTAQQLRSIENTARENFAEARALVGAGPHSGLTPGPVSLTLRRTLDRFAEDTGITLNAELGEVSCDQPTRIALLRCLQESLANVRKHAGASTVAVVLAQHPYGIELEVTDDGGGFVVEESRGFGLDGMRKRLAELGGELTVTSSVGDGTLVLAVLPSKGQM</sequence>